<dbReference type="STRING" id="1232681.ADIS_3378"/>
<protein>
    <recommendedName>
        <fullName evidence="3">Lipocalin-like domain-containing protein</fullName>
    </recommendedName>
</protein>
<dbReference type="EMBL" id="AQHR01000088">
    <property type="protein sequence ID" value="EON76250.1"/>
    <property type="molecule type" value="Genomic_DNA"/>
</dbReference>
<proteinExistence type="predicted"/>
<dbReference type="RefSeq" id="WP_010855511.1">
    <property type="nucleotide sequence ID" value="NZ_AQHR01000088.1"/>
</dbReference>
<dbReference type="OrthoDB" id="838038at2"/>
<dbReference type="Proteomes" id="UP000013909">
    <property type="component" value="Unassembled WGS sequence"/>
</dbReference>
<evidence type="ECO:0000313" key="1">
    <source>
        <dbReference type="EMBL" id="EON76250.1"/>
    </source>
</evidence>
<keyword evidence="2" id="KW-1185">Reference proteome</keyword>
<evidence type="ECO:0008006" key="3">
    <source>
        <dbReference type="Google" id="ProtNLM"/>
    </source>
</evidence>
<comment type="caution">
    <text evidence="1">The sequence shown here is derived from an EMBL/GenBank/DDBJ whole genome shotgun (WGS) entry which is preliminary data.</text>
</comment>
<sequence length="161" mass="17608">MKQLAKTMLILGFLSWVHFSCSDDDGPQKTAEELAIEILAGSSEQTWSISGGGSVSRDGTSLTNNYSDFEIKFRNRGSAGLNYETVGSGGLFDPSGSWTLEGENYNRLRLSGIQPVANRDILYERVGTDLRLEFTVPNPSSASARVEALVGFYVFTLKPKQ</sequence>
<reference evidence="1 2" key="1">
    <citation type="submission" date="2013-02" db="EMBL/GenBank/DDBJ databases">
        <title>A novel strain isolated from Lonar lake, Maharashtra, India.</title>
        <authorList>
            <person name="Singh A."/>
        </authorList>
    </citation>
    <scope>NUCLEOTIDE SEQUENCE [LARGE SCALE GENOMIC DNA]</scope>
    <source>
        <strain evidence="1 2">AK24</strain>
    </source>
</reference>
<accession>R7ZQ60</accession>
<gene>
    <name evidence="1" type="ORF">ADIS_3378</name>
</gene>
<organism evidence="1 2">
    <name type="scientific">Lunatimonas lonarensis</name>
    <dbReference type="NCBI Taxonomy" id="1232681"/>
    <lineage>
        <taxon>Bacteria</taxon>
        <taxon>Pseudomonadati</taxon>
        <taxon>Bacteroidota</taxon>
        <taxon>Cytophagia</taxon>
        <taxon>Cytophagales</taxon>
        <taxon>Cyclobacteriaceae</taxon>
    </lineage>
</organism>
<dbReference type="AlphaFoldDB" id="R7ZQ60"/>
<name>R7ZQ60_9BACT</name>
<evidence type="ECO:0000313" key="2">
    <source>
        <dbReference type="Proteomes" id="UP000013909"/>
    </source>
</evidence>